<organism evidence="1 2">
    <name type="scientific">Heterotrigona itama</name>
    <dbReference type="NCBI Taxonomy" id="395501"/>
    <lineage>
        <taxon>Eukaryota</taxon>
        <taxon>Metazoa</taxon>
        <taxon>Ecdysozoa</taxon>
        <taxon>Arthropoda</taxon>
        <taxon>Hexapoda</taxon>
        <taxon>Insecta</taxon>
        <taxon>Pterygota</taxon>
        <taxon>Neoptera</taxon>
        <taxon>Endopterygota</taxon>
        <taxon>Hymenoptera</taxon>
        <taxon>Apocrita</taxon>
        <taxon>Aculeata</taxon>
        <taxon>Apoidea</taxon>
        <taxon>Anthophila</taxon>
        <taxon>Apidae</taxon>
        <taxon>Heterotrigona</taxon>
    </lineage>
</organism>
<sequence length="73" mass="8033">FVLAIPRDLAAEGSSVEKKGRGKGEAGLQCLDHDQRANILNTAPLTSQVLLFPYAFLITSRIGRYSVHRDPPR</sequence>
<dbReference type="AlphaFoldDB" id="A0A6V7HFH0"/>
<evidence type="ECO:0000313" key="2">
    <source>
        <dbReference type="Proteomes" id="UP000752696"/>
    </source>
</evidence>
<protein>
    <submittedName>
        <fullName evidence="1">Uncharacterized protein</fullName>
    </submittedName>
</protein>
<dbReference type="Proteomes" id="UP000752696">
    <property type="component" value="Unassembled WGS sequence"/>
</dbReference>
<feature type="non-terminal residue" evidence="1">
    <location>
        <position position="1"/>
    </location>
</feature>
<accession>A0A6V7HFH0</accession>
<keyword evidence="2" id="KW-1185">Reference proteome</keyword>
<reference evidence="1" key="1">
    <citation type="submission" date="2020-07" db="EMBL/GenBank/DDBJ databases">
        <authorList>
            <person name="Nazaruddin N."/>
        </authorList>
    </citation>
    <scope>NUCLEOTIDE SEQUENCE</scope>
</reference>
<dbReference type="EMBL" id="CAJDYZ010011125">
    <property type="protein sequence ID" value="CAD1478947.1"/>
    <property type="molecule type" value="Genomic_DNA"/>
</dbReference>
<evidence type="ECO:0000313" key="1">
    <source>
        <dbReference type="EMBL" id="CAD1478947.1"/>
    </source>
</evidence>
<proteinExistence type="predicted"/>
<gene>
    <name evidence="1" type="ORF">MHI_LOCUS834341</name>
</gene>
<name>A0A6V7HFH0_9HYME</name>
<comment type="caution">
    <text evidence="1">The sequence shown here is derived from an EMBL/GenBank/DDBJ whole genome shotgun (WGS) entry which is preliminary data.</text>
</comment>